<reference evidence="6 7" key="1">
    <citation type="submission" date="2024-04" db="EMBL/GenBank/DDBJ databases">
        <title>Tritrichomonas musculus Genome.</title>
        <authorList>
            <person name="Alves-Ferreira E."/>
            <person name="Grigg M."/>
            <person name="Lorenzi H."/>
            <person name="Galac M."/>
        </authorList>
    </citation>
    <scope>NUCLEOTIDE SEQUENCE [LARGE SCALE GENOMIC DNA]</scope>
    <source>
        <strain evidence="6 7">EAF2021</strain>
    </source>
</reference>
<keyword evidence="7" id="KW-1185">Reference proteome</keyword>
<dbReference type="PANTHER" id="PTHR12176:SF79">
    <property type="entry name" value="METHYLTRANSFERASE TYPE 11 DOMAIN-CONTAINING PROTEIN"/>
    <property type="match status" value="1"/>
</dbReference>
<evidence type="ECO:0000256" key="2">
    <source>
        <dbReference type="ARBA" id="ARBA00022603"/>
    </source>
</evidence>
<dbReference type="Proteomes" id="UP001470230">
    <property type="component" value="Unassembled WGS sequence"/>
</dbReference>
<evidence type="ECO:0000256" key="1">
    <source>
        <dbReference type="ARBA" id="ARBA00008361"/>
    </source>
</evidence>
<dbReference type="EMBL" id="JAPFFF010000001">
    <property type="protein sequence ID" value="KAK8899680.1"/>
    <property type="molecule type" value="Genomic_DNA"/>
</dbReference>
<evidence type="ECO:0000256" key="4">
    <source>
        <dbReference type="SAM" id="MobiDB-lite"/>
    </source>
</evidence>
<evidence type="ECO:0000259" key="5">
    <source>
        <dbReference type="Pfam" id="PF08241"/>
    </source>
</evidence>
<comment type="similarity">
    <text evidence="1">Belongs to the methyltransferase superfamily.</text>
</comment>
<evidence type="ECO:0000256" key="3">
    <source>
        <dbReference type="ARBA" id="ARBA00022679"/>
    </source>
</evidence>
<dbReference type="CDD" id="cd02440">
    <property type="entry name" value="AdoMet_MTases"/>
    <property type="match status" value="1"/>
</dbReference>
<evidence type="ECO:0000313" key="7">
    <source>
        <dbReference type="Proteomes" id="UP001470230"/>
    </source>
</evidence>
<comment type="caution">
    <text evidence="6">The sequence shown here is derived from an EMBL/GenBank/DDBJ whole genome shotgun (WGS) entry which is preliminary data.</text>
</comment>
<keyword evidence="2" id="KW-0489">Methyltransferase</keyword>
<dbReference type="InterPro" id="IPR029063">
    <property type="entry name" value="SAM-dependent_MTases_sf"/>
</dbReference>
<dbReference type="PANTHER" id="PTHR12176">
    <property type="entry name" value="SAM-DEPENDENT METHYLTRANSFERASE SUPERFAMILY PROTEIN"/>
    <property type="match status" value="1"/>
</dbReference>
<dbReference type="InterPro" id="IPR051419">
    <property type="entry name" value="Lys/N-term_MeTrsfase_sf"/>
</dbReference>
<sequence length="237" mass="27472">MNLSIQQLIRDRSNPSTTKTETEDDRIDQELQNILNRPAPKYNDIDYWNTRYEREPDPFDWYQTWDRLKSVVMPVIENINPKVALDLGCGNSTLPYDLLSDGFERVIGYDASQVVISQNTERYKDEPRLQWICGDVSKMDKVESSTFDVVFDKGTLDSLMSSGSSVRTVNAVLNEVLRILKPGGYFVEISYGTPNTRTSFLKNSQFGWTVLDNQEIEKITEKETYHYIYFTKKNESE</sequence>
<gene>
    <name evidence="6" type="ORF">M9Y10_002002</name>
</gene>
<proteinExistence type="inferred from homology"/>
<protein>
    <recommendedName>
        <fullName evidence="5">Methyltransferase type 11 domain-containing protein</fullName>
    </recommendedName>
</protein>
<dbReference type="InterPro" id="IPR013216">
    <property type="entry name" value="Methyltransf_11"/>
</dbReference>
<name>A0ABR2L8J5_9EUKA</name>
<feature type="region of interest" description="Disordered" evidence="4">
    <location>
        <begin position="1"/>
        <end position="24"/>
    </location>
</feature>
<feature type="domain" description="Methyltransferase type 11" evidence="5">
    <location>
        <begin position="85"/>
        <end position="187"/>
    </location>
</feature>
<organism evidence="6 7">
    <name type="scientific">Tritrichomonas musculus</name>
    <dbReference type="NCBI Taxonomy" id="1915356"/>
    <lineage>
        <taxon>Eukaryota</taxon>
        <taxon>Metamonada</taxon>
        <taxon>Parabasalia</taxon>
        <taxon>Tritrichomonadida</taxon>
        <taxon>Tritrichomonadidae</taxon>
        <taxon>Tritrichomonas</taxon>
    </lineage>
</organism>
<keyword evidence="3" id="KW-0808">Transferase</keyword>
<dbReference type="SUPFAM" id="SSF53335">
    <property type="entry name" value="S-adenosyl-L-methionine-dependent methyltransferases"/>
    <property type="match status" value="1"/>
</dbReference>
<accession>A0ABR2L8J5</accession>
<dbReference type="Gene3D" id="3.40.50.150">
    <property type="entry name" value="Vaccinia Virus protein VP39"/>
    <property type="match status" value="1"/>
</dbReference>
<dbReference type="Pfam" id="PF08241">
    <property type="entry name" value="Methyltransf_11"/>
    <property type="match status" value="1"/>
</dbReference>
<evidence type="ECO:0000313" key="6">
    <source>
        <dbReference type="EMBL" id="KAK8899680.1"/>
    </source>
</evidence>